<gene>
    <name evidence="2" type="ORF">J4035_04755</name>
</gene>
<dbReference type="Proteomes" id="UP000678317">
    <property type="component" value="Unassembled WGS sequence"/>
</dbReference>
<sequence>MGAHAAGAAGSAAGVGAAVQLRWAGASGRLVTGPAEVRAGVGCHDGAAVADAGAGCCGAAGGRGEPGWAVRAGPAAAAAAQLGPSRRTVGGVAPGCEASVDRSGDAARVAGVGAQPPPVAEPVWSVPR</sequence>
<evidence type="ECO:0000313" key="2">
    <source>
        <dbReference type="EMBL" id="MBO3083942.1"/>
    </source>
</evidence>
<evidence type="ECO:0000313" key="3">
    <source>
        <dbReference type="Proteomes" id="UP000678317"/>
    </source>
</evidence>
<protein>
    <submittedName>
        <fullName evidence="2">Uncharacterized protein</fullName>
    </submittedName>
</protein>
<comment type="caution">
    <text evidence="2">The sequence shown here is derived from an EMBL/GenBank/DDBJ whole genome shotgun (WGS) entry which is preliminary data.</text>
</comment>
<feature type="region of interest" description="Disordered" evidence="1">
    <location>
        <begin position="109"/>
        <end position="128"/>
    </location>
</feature>
<dbReference type="RefSeq" id="WP_208288768.1">
    <property type="nucleotide sequence ID" value="NZ_CP074404.1"/>
</dbReference>
<name>A0ABS3SE56_9CELL</name>
<organism evidence="2 3">
    <name type="scientific">Cellulomonas fengjieae</name>
    <dbReference type="NCBI Taxonomy" id="2819978"/>
    <lineage>
        <taxon>Bacteria</taxon>
        <taxon>Bacillati</taxon>
        <taxon>Actinomycetota</taxon>
        <taxon>Actinomycetes</taxon>
        <taxon>Micrococcales</taxon>
        <taxon>Cellulomonadaceae</taxon>
        <taxon>Cellulomonas</taxon>
    </lineage>
</organism>
<accession>A0ABS3SE56</accession>
<proteinExistence type="predicted"/>
<reference evidence="2 3" key="1">
    <citation type="submission" date="2021-03" db="EMBL/GenBank/DDBJ databases">
        <title>novel species in genus Cellulomonas.</title>
        <authorList>
            <person name="Zhang G."/>
        </authorList>
    </citation>
    <scope>NUCLEOTIDE SEQUENCE [LARGE SCALE GENOMIC DNA]</scope>
    <source>
        <strain evidence="3">zg-ZUI188</strain>
    </source>
</reference>
<evidence type="ECO:0000256" key="1">
    <source>
        <dbReference type="SAM" id="MobiDB-lite"/>
    </source>
</evidence>
<dbReference type="EMBL" id="JAGFBM010000001">
    <property type="protein sequence ID" value="MBO3083942.1"/>
    <property type="molecule type" value="Genomic_DNA"/>
</dbReference>
<keyword evidence="3" id="KW-1185">Reference proteome</keyword>